<gene>
    <name evidence="1" type="ORF">CLUMA_CG016358</name>
</gene>
<dbReference type="OrthoDB" id="1937949at2759"/>
<protein>
    <submittedName>
        <fullName evidence="1">CLUMA_CG016358, isoform A</fullName>
    </submittedName>
</protein>
<name>A0A1J1IY49_9DIPT</name>
<accession>A0A1J1IY49</accession>
<evidence type="ECO:0000313" key="2">
    <source>
        <dbReference type="Proteomes" id="UP000183832"/>
    </source>
</evidence>
<organism evidence="1 2">
    <name type="scientific">Clunio marinus</name>
    <dbReference type="NCBI Taxonomy" id="568069"/>
    <lineage>
        <taxon>Eukaryota</taxon>
        <taxon>Metazoa</taxon>
        <taxon>Ecdysozoa</taxon>
        <taxon>Arthropoda</taxon>
        <taxon>Hexapoda</taxon>
        <taxon>Insecta</taxon>
        <taxon>Pterygota</taxon>
        <taxon>Neoptera</taxon>
        <taxon>Endopterygota</taxon>
        <taxon>Diptera</taxon>
        <taxon>Nematocera</taxon>
        <taxon>Chironomoidea</taxon>
        <taxon>Chironomidae</taxon>
        <taxon>Clunio</taxon>
    </lineage>
</organism>
<reference evidence="1 2" key="1">
    <citation type="submission" date="2015-04" db="EMBL/GenBank/DDBJ databases">
        <authorList>
            <person name="Syromyatnikov M.Y."/>
            <person name="Popov V.N."/>
        </authorList>
    </citation>
    <scope>NUCLEOTIDE SEQUENCE [LARGE SCALE GENOMIC DNA]</scope>
</reference>
<proteinExistence type="predicted"/>
<dbReference type="AlphaFoldDB" id="A0A1J1IY49"/>
<sequence length="51" mass="5616">MPGPDSSYSSLEIHICWKVEREAKIDPPIHTEYLRSGGAMILILMVDGGTT</sequence>
<evidence type="ECO:0000313" key="1">
    <source>
        <dbReference type="EMBL" id="CRL03497.1"/>
    </source>
</evidence>
<keyword evidence="2" id="KW-1185">Reference proteome</keyword>
<dbReference type="EMBL" id="CVRI01000059">
    <property type="protein sequence ID" value="CRL03497.1"/>
    <property type="molecule type" value="Genomic_DNA"/>
</dbReference>
<dbReference type="Proteomes" id="UP000183832">
    <property type="component" value="Unassembled WGS sequence"/>
</dbReference>